<keyword evidence="1 6" id="KW-0732">Signal</keyword>
<dbReference type="InterPro" id="IPR050733">
    <property type="entry name" value="Vitellogenin/Apolipophorin"/>
</dbReference>
<dbReference type="Gene3D" id="2.20.80.10">
    <property type="entry name" value="Lipovitellin-phosvitin complex, chain A, domain 4"/>
    <property type="match status" value="1"/>
</dbReference>
<comment type="caution">
    <text evidence="9">The sequence shown here is derived from an EMBL/GenBank/DDBJ whole genome shotgun (WGS) entry which is preliminary data.</text>
</comment>
<dbReference type="Pfam" id="PF01347">
    <property type="entry name" value="Vitellogenin_N"/>
    <property type="match status" value="1"/>
</dbReference>
<dbReference type="Gene3D" id="1.25.10.20">
    <property type="entry name" value="Vitellinogen, superhelical"/>
    <property type="match status" value="1"/>
</dbReference>
<dbReference type="SMART" id="SM01169">
    <property type="entry name" value="DUF1943"/>
    <property type="match status" value="1"/>
</dbReference>
<dbReference type="FunFam" id="1.25.10.20:FF:000003">
    <property type="entry name" value="Vitellogenin C"/>
    <property type="match status" value="1"/>
</dbReference>
<dbReference type="InterPro" id="IPR015819">
    <property type="entry name" value="Lipid_transp_b-sht_shell"/>
</dbReference>
<evidence type="ECO:0000259" key="8">
    <source>
        <dbReference type="PROSITE" id="PS51233"/>
    </source>
</evidence>
<dbReference type="Pfam" id="PF09172">
    <property type="entry name" value="Vit_open_b-sht"/>
    <property type="match status" value="1"/>
</dbReference>
<dbReference type="GO" id="GO:0005319">
    <property type="term" value="F:lipid transporter activity"/>
    <property type="evidence" value="ECO:0007669"/>
    <property type="project" value="InterPro"/>
</dbReference>
<reference evidence="9 10" key="1">
    <citation type="submission" date="2023-10" db="EMBL/GenBank/DDBJ databases">
        <title>Genomes of two closely related lineages of the louse Polyplax serrata with different host specificities.</title>
        <authorList>
            <person name="Martinu J."/>
            <person name="Tarabai H."/>
            <person name="Stefka J."/>
            <person name="Hypsa V."/>
        </authorList>
    </citation>
    <scope>NUCLEOTIDE SEQUENCE [LARGE SCALE GENOMIC DNA]</scope>
    <source>
        <strain evidence="9">HR10_N</strain>
    </source>
</reference>
<keyword evidence="3" id="KW-1015">Disulfide bond</keyword>
<dbReference type="SMART" id="SM00216">
    <property type="entry name" value="VWD"/>
    <property type="match status" value="1"/>
</dbReference>
<dbReference type="PANTHER" id="PTHR23345:SF15">
    <property type="entry name" value="VITELLOGENIN 1-RELATED"/>
    <property type="match status" value="1"/>
</dbReference>
<evidence type="ECO:0000256" key="1">
    <source>
        <dbReference type="ARBA" id="ARBA00022729"/>
    </source>
</evidence>
<dbReference type="PROSITE" id="PS51233">
    <property type="entry name" value="VWFD"/>
    <property type="match status" value="1"/>
</dbReference>
<dbReference type="Gene3D" id="2.30.230.10">
    <property type="entry name" value="Lipovitellin, beta-sheet shell regions, chain A"/>
    <property type="match status" value="1"/>
</dbReference>
<evidence type="ECO:0000256" key="2">
    <source>
        <dbReference type="ARBA" id="ARBA00022761"/>
    </source>
</evidence>
<dbReference type="InterPro" id="IPR015255">
    <property type="entry name" value="Vitellinogen_open_b-sht"/>
</dbReference>
<gene>
    <name evidence="9" type="ORF">RUM43_011736</name>
</gene>
<dbReference type="GO" id="GO:0045735">
    <property type="term" value="F:nutrient reservoir activity"/>
    <property type="evidence" value="ECO:0007669"/>
    <property type="project" value="UniProtKB-KW"/>
</dbReference>
<keyword evidence="4" id="KW-0325">Glycoprotein</keyword>
<dbReference type="InterPro" id="IPR015816">
    <property type="entry name" value="Vitellinogen_b-sht_N"/>
</dbReference>
<accession>A0AAN8S7D0</accession>
<dbReference type="SMART" id="SM00638">
    <property type="entry name" value="LPD_N"/>
    <property type="match status" value="1"/>
</dbReference>
<organism evidence="9 10">
    <name type="scientific">Polyplax serrata</name>
    <name type="common">Common mouse louse</name>
    <dbReference type="NCBI Taxonomy" id="468196"/>
    <lineage>
        <taxon>Eukaryota</taxon>
        <taxon>Metazoa</taxon>
        <taxon>Ecdysozoa</taxon>
        <taxon>Arthropoda</taxon>
        <taxon>Hexapoda</taxon>
        <taxon>Insecta</taxon>
        <taxon>Pterygota</taxon>
        <taxon>Neoptera</taxon>
        <taxon>Paraneoptera</taxon>
        <taxon>Psocodea</taxon>
        <taxon>Troctomorpha</taxon>
        <taxon>Phthiraptera</taxon>
        <taxon>Anoplura</taxon>
        <taxon>Polyplacidae</taxon>
        <taxon>Polyplax</taxon>
    </lineage>
</organism>
<evidence type="ECO:0000256" key="4">
    <source>
        <dbReference type="ARBA" id="ARBA00023180"/>
    </source>
</evidence>
<name>A0AAN8S7D0_POLSC</name>
<dbReference type="SUPFAM" id="SSF48431">
    <property type="entry name" value="Lipovitellin-phosvitin complex, superhelical domain"/>
    <property type="match status" value="1"/>
</dbReference>
<proteinExistence type="predicted"/>
<dbReference type="SUPFAM" id="SSF56968">
    <property type="entry name" value="Lipovitellin-phosvitin complex, beta-sheet shell regions"/>
    <property type="match status" value="2"/>
</dbReference>
<comment type="caution">
    <text evidence="5">Lacks conserved residue(s) required for the propagation of feature annotation.</text>
</comment>
<evidence type="ECO:0000256" key="6">
    <source>
        <dbReference type="SAM" id="SignalP"/>
    </source>
</evidence>
<feature type="domain" description="Vitellogenin" evidence="7">
    <location>
        <begin position="21"/>
        <end position="801"/>
    </location>
</feature>
<evidence type="ECO:0008006" key="11">
    <source>
        <dbReference type="Google" id="ProtNLM"/>
    </source>
</evidence>
<dbReference type="EMBL" id="JAWJWE010000005">
    <property type="protein sequence ID" value="KAK6634336.1"/>
    <property type="molecule type" value="Genomic_DNA"/>
</dbReference>
<dbReference type="InterPro" id="IPR001846">
    <property type="entry name" value="VWF_type-D"/>
</dbReference>
<feature type="domain" description="VWFD" evidence="8">
    <location>
        <begin position="1457"/>
        <end position="1649"/>
    </location>
</feature>
<feature type="chain" id="PRO_5042842829" description="Vitellogenin" evidence="6">
    <location>
        <begin position="18"/>
        <end position="1834"/>
    </location>
</feature>
<dbReference type="PROSITE" id="PS51211">
    <property type="entry name" value="VITELLOGENIN"/>
    <property type="match status" value="1"/>
</dbReference>
<dbReference type="InterPro" id="IPR011030">
    <property type="entry name" value="Lipovitellin_superhlx_dom"/>
</dbReference>
<dbReference type="InterPro" id="IPR001747">
    <property type="entry name" value="Vitellogenin_N"/>
</dbReference>
<sequence length="1834" mass="207668">MWTPIALFVILAAAASAEHGFKTGTEYKYEVTSKTLTSLQQVSDQYSGVVLRAQLTVTPMKDDELIAYITKPETAQVHTTLRRGVEQEIPQDVVQYTPLALSKEPFVIKMKEGIVDELVVSKELPVWEVNIIRSIVSQFQIDTQGKRLIPSKINTVPHGEENTGVYKIMEDTVEGECEVLYDVTPLPKYILQTMPSLAPTYHLGEKEELIDIMKTKNFTNCEQRPGYHFGFTGLTNWKPTTNKMGNFLSRSSVSRVVLSGNLKTYTIQSSVTTNKVILSPEIYNSQKGEVVSRMNLTLVSVQTGSQNVQGPQNPQTLKKLVYDFNGPFTTDAQIREKWDQRQEQNLIKTTGTTETGLFPEQMRSTRSIDEKTLILANEGWYQTKPKMSQAPETPFLPYFVGYSGHSIQHSKELNVNQVVRKIAEQLGQALQDQTHLTKESTLEKFSILTKVLRTMNVKQLEQVVQELYTPEKENSQEVTGTARNTWMVLRDALAQAGTGPALMTITNLITTQKLKGEEAAQVVSVLTETTRYPTTEYMNTFFELVKNPKVVTEAHLNTSAIYAFTKLVRLAQVNQKTLHNRYPVHAFGYLTSQDENTVVETYIPYFAQQLEQAIKEGDSHKIQTYIKALGNIAHPKIVQVFEPYLEGKQPMSDFQRTLVVVSLSKLTEVHPKLARSLLYKIYANTGEVYQVRVAAVYNLMKTNPPASMLQRMAQFTHEDPSYQVRSAVKSAIESAALLTTKDNSELRQNALSAVNMLTPKVYGVQYSRLNLTDYVVKGLHLGYTETFKYIGSEDSLIPKTFFYKILGNINGYKTTLLKASTMVSSVQAVYEFLEDTFAFDDQEQTEETTQGDVFTVEKITKILNLEHPMKEQVEGNLALRFGTLQRFFAFDNHTIESFPETINKYVQMLSQGKVYNYQKFFSNYEVTIGLPTATGLPFVYTLDTPMYVGLKGKVQVELPEIKTSRKGYKIPQTATVSTNFEVTYSVNKHGQISFVTPYDHQRYIAGYKKQAHFNLPVKGSLTVDIPKRHLQLEVKPVDKRGDYKIVHYSTIPYTAVQNVVDFKPITQGTNTKVTEPKTFKQINEHYGGKYLGMTFRLEGKTGKRNVDLKKLAYDLFERHDLTSGTIFPTVETSIDSTHVDLYFDSKLSTVEGLGLTATYRQVTPKEVQHETDTKKAFVPTPDAQTRVKQFYEQASAGIKGATVYVLDLGLKVQGSKPIQYVGTIACARSPIDAPTKVLAYLHKSGSENYEICYEQRVTDAYVSPVDLEKAIQTEAHSEVTAELKFGEKCGTGAKVVLNGKLERTQERREYVQTLPQVQKCKTEMQQGIKYSANCRNATLQAGLLDKYRFTVKYEGVPETIKNVTYHTYSLLRHFGYPYVTERLTFGENTQGQQQVELDVNFSPDLKTTNIYVSAPTGVAEFRDVHVGKYTRTLAVVHPVTTVLERLGWTTLRQQYDAYCTIDKFQTKTFDNQTYSAHLGNNWHVMTVSVPKTNEEKKTQPFKEFSVLVREATGNTKEVQFTFNYAKGPVVTIVPSQGKTHGTVTVNGQEVHFDEKGYYEYKTKTGTVVFQVYVLPTQELKFVAGPYGFEFLYDQTRVQLSLSHTYKNRVGGLCGVYNGEQFNYVTPERYILKSPEEFAATWALTNEGTVGELKKKAHEHSVYKKTTHYTTVIGSQDNRNYEIVDTDDYDINSSGESLGHKCTTKRIMVVERDGKHCFSVHPQTACKTGCQVEKTRSMTADFICVNKTQTSSHWAQMVARGAQPNFKNKGNAQKIQFEAPELLLFPTINGDLHTDPHQHEKHWRKPLDLENGPIVLEIDQNMTGDLQEQFYRISY</sequence>
<dbReference type="Proteomes" id="UP001372834">
    <property type="component" value="Unassembled WGS sequence"/>
</dbReference>
<dbReference type="PANTHER" id="PTHR23345">
    <property type="entry name" value="VITELLOGENIN-RELATED"/>
    <property type="match status" value="1"/>
</dbReference>
<evidence type="ECO:0000259" key="7">
    <source>
        <dbReference type="PROSITE" id="PS51211"/>
    </source>
</evidence>
<protein>
    <recommendedName>
        <fullName evidence="11">Vitellogenin</fullName>
    </recommendedName>
</protein>
<evidence type="ECO:0000313" key="9">
    <source>
        <dbReference type="EMBL" id="KAK6634336.1"/>
    </source>
</evidence>
<keyword evidence="2" id="KW-0758">Storage protein</keyword>
<feature type="signal peptide" evidence="6">
    <location>
        <begin position="1"/>
        <end position="17"/>
    </location>
</feature>
<evidence type="ECO:0000313" key="10">
    <source>
        <dbReference type="Proteomes" id="UP001372834"/>
    </source>
</evidence>
<evidence type="ECO:0000256" key="5">
    <source>
        <dbReference type="PROSITE-ProRule" id="PRU00557"/>
    </source>
</evidence>
<evidence type="ECO:0000256" key="3">
    <source>
        <dbReference type="ARBA" id="ARBA00023157"/>
    </source>
</evidence>
<dbReference type="Pfam" id="PF00094">
    <property type="entry name" value="VWD"/>
    <property type="match status" value="1"/>
</dbReference>